<feature type="region of interest" description="Disordered" evidence="2">
    <location>
        <begin position="485"/>
        <end position="522"/>
    </location>
</feature>
<feature type="region of interest" description="Disordered" evidence="2">
    <location>
        <begin position="1"/>
        <end position="72"/>
    </location>
</feature>
<feature type="compositionally biased region" description="Basic and acidic residues" evidence="2">
    <location>
        <begin position="366"/>
        <end position="379"/>
    </location>
</feature>
<keyword evidence="4" id="KW-1185">Reference proteome</keyword>
<dbReference type="GeneID" id="100189615"/>
<feature type="compositionally biased region" description="Basic and acidic residues" evidence="2">
    <location>
        <begin position="16"/>
        <end position="42"/>
    </location>
</feature>
<feature type="region of interest" description="Disordered" evidence="2">
    <location>
        <begin position="150"/>
        <end position="210"/>
    </location>
</feature>
<evidence type="ECO:0000256" key="1">
    <source>
        <dbReference type="SAM" id="Coils"/>
    </source>
</evidence>
<protein>
    <submittedName>
        <fullName evidence="5">Midasin AAA ATPase-domain containing protein</fullName>
    </submittedName>
    <submittedName>
        <fullName evidence="3">Similar to CG18255-PA</fullName>
    </submittedName>
</protein>
<reference evidence="3" key="1">
    <citation type="submission" date="2008-04" db="EMBL/GenBank/DDBJ databases">
        <authorList>
            <consortium name="NIH - Zebrafish Gene Collection (ZGC) project"/>
        </authorList>
    </citation>
    <scope>NUCLEOTIDE SEQUENCE [LARGE SCALE MRNA]</scope>
</reference>
<feature type="region of interest" description="Disordered" evidence="2">
    <location>
        <begin position="735"/>
        <end position="867"/>
    </location>
</feature>
<dbReference type="Proteomes" id="UP000000437">
    <property type="component" value="Chromosome 5"/>
</dbReference>
<feature type="compositionally biased region" description="Basic and acidic residues" evidence="2">
    <location>
        <begin position="501"/>
        <end position="511"/>
    </location>
</feature>
<evidence type="ECO:0000313" key="5">
    <source>
        <dbReference type="RefSeq" id="NP_001128614.1"/>
    </source>
</evidence>
<feature type="compositionally biased region" description="Basic and acidic residues" evidence="2">
    <location>
        <begin position="397"/>
        <end position="430"/>
    </location>
</feature>
<feature type="compositionally biased region" description="Basic and acidic residues" evidence="2">
    <location>
        <begin position="196"/>
        <end position="210"/>
    </location>
</feature>
<dbReference type="KEGG" id="dre:100189615"/>
<reference evidence="5" key="4">
    <citation type="journal article" date="2022" name="G3 (Bethesda)">
        <title>Shutdown corner, a large deletion mutant isolated from a haploid mutagenesis screen in zebrafish.</title>
        <authorList>
            <person name="Casey M.A."/>
            <person name="Hill J.T."/>
            <person name="Hoshijima K."/>
            <person name="Bryan C.D."/>
            <person name="Gribble S.L."/>
            <person name="Brown J.T."/>
            <person name="Chien C.B."/>
            <person name="Yost H.J."/>
            <person name="Kwan K.M."/>
        </authorList>
    </citation>
    <scope>NUCLEOTIDE SEQUENCE</scope>
</reference>
<name>B3DGL3_DANRE</name>
<evidence type="ECO:0000313" key="4">
    <source>
        <dbReference type="Proteomes" id="UP000000437"/>
    </source>
</evidence>
<feature type="compositionally biased region" description="Basic residues" evidence="2">
    <location>
        <begin position="856"/>
        <end position="867"/>
    </location>
</feature>
<proteinExistence type="evidence at transcript level"/>
<evidence type="ECO:0000256" key="2">
    <source>
        <dbReference type="SAM" id="MobiDB-lite"/>
    </source>
</evidence>
<dbReference type="PhylomeDB" id="B3DGL3"/>
<dbReference type="EMBL" id="BC162437">
    <property type="protein sequence ID" value="AAI62437.1"/>
    <property type="molecule type" value="mRNA"/>
</dbReference>
<reference evidence="4" key="2">
    <citation type="journal article" date="2013" name="Nature">
        <title>The zebrafish reference genome sequence and its relationship to the human genome.</title>
        <authorList>
            <consortium name="Genome Reference Consortium Zebrafish"/>
            <person name="Howe K."/>
            <person name="Clark M.D."/>
            <person name="Torroja C.F."/>
            <person name="Torrance J."/>
            <person name="Berthelot C."/>
            <person name="Muffato M."/>
            <person name="Collins J.E."/>
            <person name="Humphray S."/>
            <person name="McLaren K."/>
            <person name="Matthews L."/>
            <person name="McLaren S."/>
            <person name="Sealy I."/>
            <person name="Caccamo M."/>
            <person name="Churcher C."/>
            <person name="Scott C."/>
            <person name="Barrett J.C."/>
            <person name="Koch R."/>
            <person name="Rauch G.J."/>
            <person name="White S."/>
            <person name="Chow W."/>
            <person name="Kilian B."/>
            <person name="Quintais L.T."/>
            <person name="Guerra-Assuncao J.A."/>
            <person name="Zhou Y."/>
            <person name="Gu Y."/>
            <person name="Yen J."/>
            <person name="Vogel J.H."/>
            <person name="Eyre T."/>
            <person name="Redmond S."/>
            <person name="Banerjee R."/>
            <person name="Chi J."/>
            <person name="Fu B."/>
            <person name="Langley E."/>
            <person name="Maguire S.F."/>
            <person name="Laird G.K."/>
            <person name="Lloyd D."/>
            <person name="Kenyon E."/>
            <person name="Donaldson S."/>
            <person name="Sehra H."/>
            <person name="Almeida-King J."/>
            <person name="Loveland J."/>
            <person name="Trevanion S."/>
            <person name="Jones M."/>
            <person name="Quail M."/>
            <person name="Willey D."/>
            <person name="Hunt A."/>
            <person name="Burton J."/>
            <person name="Sims S."/>
            <person name="McLay K."/>
            <person name="Plumb B."/>
            <person name="Davis J."/>
            <person name="Clee C."/>
            <person name="Oliver K."/>
            <person name="Clark R."/>
            <person name="Riddle C."/>
            <person name="Elliot D."/>
            <person name="Eliott D."/>
            <person name="Threadgold G."/>
            <person name="Harden G."/>
            <person name="Ware D."/>
            <person name="Begum S."/>
            <person name="Mortimore B."/>
            <person name="Mortimer B."/>
            <person name="Kerry G."/>
            <person name="Heath P."/>
            <person name="Phillimore B."/>
            <person name="Tracey A."/>
            <person name="Corby N."/>
            <person name="Dunn M."/>
            <person name="Johnson C."/>
            <person name="Wood J."/>
            <person name="Clark S."/>
            <person name="Pelan S."/>
            <person name="Griffiths G."/>
            <person name="Smith M."/>
            <person name="Glithero R."/>
            <person name="Howden P."/>
            <person name="Barker N."/>
            <person name="Lloyd C."/>
            <person name="Stevens C."/>
            <person name="Harley J."/>
            <person name="Holt K."/>
            <person name="Panagiotidis G."/>
            <person name="Lovell J."/>
            <person name="Beasley H."/>
            <person name="Henderson C."/>
            <person name="Gordon D."/>
            <person name="Auger K."/>
            <person name="Wright D."/>
            <person name="Collins J."/>
            <person name="Raisen C."/>
            <person name="Dyer L."/>
            <person name="Leung K."/>
            <person name="Robertson L."/>
            <person name="Ambridge K."/>
            <person name="Leongamornlert D."/>
            <person name="McGuire S."/>
            <person name="Gilderthorp R."/>
            <person name="Griffiths C."/>
            <person name="Manthravadi D."/>
            <person name="Nichol S."/>
            <person name="Barker G."/>
            <person name="Whitehead S."/>
            <person name="Kay M."/>
            <person name="Brown J."/>
            <person name="Murnane C."/>
            <person name="Gray E."/>
            <person name="Humphries M."/>
            <person name="Sycamore N."/>
            <person name="Barker D."/>
            <person name="Saunders D."/>
            <person name="Wallis J."/>
            <person name="Babbage A."/>
            <person name="Hammond S."/>
            <person name="Mashreghi-Mohammadi M."/>
            <person name="Barr L."/>
            <person name="Martin S."/>
            <person name="Wray P."/>
            <person name="Ellington A."/>
            <person name="Matthews N."/>
            <person name="Ellwood M."/>
            <person name="Woodmansey R."/>
            <person name="Clark G."/>
            <person name="Cooper J."/>
            <person name="Cooper J."/>
            <person name="Tromans A."/>
            <person name="Grafham D."/>
            <person name="Skuce C."/>
            <person name="Pandian R."/>
            <person name="Andrews R."/>
            <person name="Harrison E."/>
            <person name="Kimberley A."/>
            <person name="Garnett J."/>
            <person name="Fosker N."/>
            <person name="Hall R."/>
            <person name="Garner P."/>
            <person name="Kelly D."/>
            <person name="Bird C."/>
            <person name="Palmer S."/>
            <person name="Gehring I."/>
            <person name="Berger A."/>
            <person name="Dooley C.M."/>
            <person name="Ersan-Urun Z."/>
            <person name="Eser C."/>
            <person name="Geiger H."/>
            <person name="Geisler M."/>
            <person name="Karotki L."/>
            <person name="Kirn A."/>
            <person name="Konantz J."/>
            <person name="Konantz M."/>
            <person name="Oberlander M."/>
            <person name="Rudolph-Geiger S."/>
            <person name="Teucke M."/>
            <person name="Lanz C."/>
            <person name="Raddatz G."/>
            <person name="Osoegawa K."/>
            <person name="Zhu B."/>
            <person name="Rapp A."/>
            <person name="Widaa S."/>
            <person name="Langford C."/>
            <person name="Yang F."/>
            <person name="Schuster S.C."/>
            <person name="Carter N.P."/>
            <person name="Harrow J."/>
            <person name="Ning Z."/>
            <person name="Herrero J."/>
            <person name="Searle S.M."/>
            <person name="Enright A."/>
            <person name="Geisler R."/>
            <person name="Plasterk R.H."/>
            <person name="Lee C."/>
            <person name="Westerfield M."/>
            <person name="de Jong P.J."/>
            <person name="Zon L.I."/>
            <person name="Postlethwait J.H."/>
            <person name="Nusslein-Volhard C."/>
            <person name="Hubbard T.J."/>
            <person name="Roest Crollius H."/>
            <person name="Rogers J."/>
            <person name="Stemple D.L."/>
        </authorList>
    </citation>
    <scope>NUCLEOTIDE SEQUENCE [LARGE SCALE GENOMIC DNA]</scope>
</reference>
<dbReference type="AGR" id="ZFIN:ZDB-GENE-081022-111"/>
<dbReference type="AlphaFoldDB" id="B3DGL3"/>
<feature type="coiled-coil region" evidence="1">
    <location>
        <begin position="241"/>
        <end position="271"/>
    </location>
</feature>
<gene>
    <name evidence="3" type="primary">LOC796916</name>
    <name evidence="5 6" type="ORF">zgc:194398</name>
</gene>
<sequence length="867" mass="98654">MELDSPVYSEQQLCNKRTEEEQQELQKEKDTEKAPEKDKVEEECTDEEHNETGKQDITSEGQKPTEDLERQINVQRTIVEEIIDEHVQEAVKSGEHSEATTMAADTNIQETENYQNIALEDKHADSNVEISYLAHEVAEAVQESLEEEVPVSTERSLRHRTIQIQSPLKRKSRRLQKQEAKAFEEKTTKVPITGKAVDEHQEATKIDDSKQTLQKSTVEATLEEILPVETEPEECVAEKVENMENKEIHSENEEAHKMEREEAILEQQKNEDMVENIIETDEVSMVTKEQIYIVEETTVHAELELTKEADTSRNEDDSLITIETVRSKTVETNAELLNVYGDMVSVSGNVETNSDEQGIDSSNDGGKVDESLHNISTDKEDVDIEGSTKTTENTVEETQKDLDEGVQEEQKPGENTDQEQEKNNQDKTENEMITYQEAVSQEDNVWETNPGANFRATAVEAKVALENTDQETTLITRRSLRSRTVTVQSTPGRTPKRLHRQKVEPEKETKSDTCGNENDSALPQLADDLSITVESIAEFEDTKDQEDIIQLNTEDMVAKIETREDTVEEGKEIQEKNELEKTHNDNLEREDVQVSKEQDEVSDVLDKEKQLKEIQNESAAGVQGCSYDTEETRITLRKRTIVEEAAPRKSKRSRKEVHSEDIEHIKEAVMGQSESIEDNVELRSDESTVIFKASNSQEEILQKILRNTEKSNRQIETTDETLETVISEQCLEAEEQQLESSANEGFTLELEVEETSDLEENKVDEENSMSIEPPKVVSTSAEKLEGEENTSDNDEKGLSIEKHVCQSTKAAVSARRKSMRLQMHESKKKTNESDSEESEVRFQRKRKAITDSTPARRSKRHARGKNI</sequence>
<feature type="region of interest" description="Disordered" evidence="2">
    <location>
        <begin position="565"/>
        <end position="609"/>
    </location>
</feature>
<feature type="compositionally biased region" description="Polar residues" evidence="2">
    <location>
        <begin position="512"/>
        <end position="521"/>
    </location>
</feature>
<accession>B3DGL3</accession>
<reference evidence="5" key="3">
    <citation type="journal article" date="2015" name="Nat. Commun.">
        <title>RFX transcription factors are essential for hearing in mice.</title>
        <authorList>
            <person name="Elkon R."/>
            <person name="Milon B."/>
            <person name="Morrison L."/>
            <person name="Shah M."/>
            <person name="Vijayakumar S."/>
            <person name="Racherla M."/>
            <person name="Leitch C.C."/>
            <person name="Silipino L."/>
            <person name="Hadi S."/>
            <person name="Weiss-Gayet M."/>
            <person name="Barras E."/>
            <person name="Schmid C.D."/>
            <person name="Ait-Lounis A."/>
            <person name="Barnes A."/>
            <person name="Song Y."/>
            <person name="Eisenman D.J."/>
            <person name="Eliyahu E."/>
            <person name="Frolenkov G.I."/>
            <person name="Strome S.E."/>
            <person name="Durand B."/>
            <person name="Zaghloul N.A."/>
            <person name="Jones S.M."/>
            <person name="Reith W."/>
            <person name="Hertzano R."/>
        </authorList>
    </citation>
    <scope>NUCLEOTIDE SEQUENCE</scope>
</reference>
<reference evidence="5" key="5">
    <citation type="submission" date="2025-04" db="UniProtKB">
        <authorList>
            <consortium name="RefSeq"/>
        </authorList>
    </citation>
    <scope>IDENTIFICATION</scope>
</reference>
<keyword evidence="1" id="KW-0175">Coiled coil</keyword>
<organism evidence="3">
    <name type="scientific">Danio rerio</name>
    <name type="common">Zebrafish</name>
    <name type="synonym">Brachydanio rerio</name>
    <dbReference type="NCBI Taxonomy" id="7955"/>
    <lineage>
        <taxon>Eukaryota</taxon>
        <taxon>Metazoa</taxon>
        <taxon>Chordata</taxon>
        <taxon>Craniata</taxon>
        <taxon>Vertebrata</taxon>
        <taxon>Euteleostomi</taxon>
        <taxon>Actinopterygii</taxon>
        <taxon>Neopterygii</taxon>
        <taxon>Teleostei</taxon>
        <taxon>Ostariophysi</taxon>
        <taxon>Cypriniformes</taxon>
        <taxon>Danionidae</taxon>
        <taxon>Danioninae</taxon>
        <taxon>Danio</taxon>
    </lineage>
</organism>
<dbReference type="RefSeq" id="NP_001128614.1">
    <property type="nucleotide sequence ID" value="NM_001135142.1"/>
</dbReference>
<evidence type="ECO:0000313" key="6">
    <source>
        <dbReference type="ZFIN" id="ZDB-GENE-081022-111"/>
    </source>
</evidence>
<feature type="compositionally biased region" description="Basic and acidic residues" evidence="2">
    <location>
        <begin position="793"/>
        <end position="804"/>
    </location>
</feature>
<dbReference type="ZFIN" id="ZDB-GENE-081022-111">
    <property type="gene designation" value="zgc:194398"/>
</dbReference>
<evidence type="ECO:0000313" key="3">
    <source>
        <dbReference type="EMBL" id="AAI62437.1"/>
    </source>
</evidence>
<feature type="compositionally biased region" description="Basic and acidic residues" evidence="2">
    <location>
        <begin position="176"/>
        <end position="188"/>
    </location>
</feature>
<feature type="region of interest" description="Disordered" evidence="2">
    <location>
        <begin position="348"/>
        <end position="430"/>
    </location>
</feature>
<feature type="compositionally biased region" description="Basic and acidic residues" evidence="2">
    <location>
        <begin position="822"/>
        <end position="842"/>
    </location>
</feature>